<feature type="compositionally biased region" description="Polar residues" evidence="1">
    <location>
        <begin position="21"/>
        <end position="31"/>
    </location>
</feature>
<proteinExistence type="predicted"/>
<sequence length="156" mass="17378">MLREAGKVCPETTLARFPSQGPLSETVTSPSEVAGKQGDKIKKPAVTQATSSDGTSSSETVSQSVPHSGVCPVLTEYKQYLQSVYKARVLAPADKYLPTLDSPYINLAMIRRENYDPEQRDEFTRRTLHGGVDEILENKSPIRIEDLWPLKDRRTI</sequence>
<keyword evidence="3" id="KW-1185">Reference proteome</keyword>
<feature type="non-terminal residue" evidence="2">
    <location>
        <position position="156"/>
    </location>
</feature>
<organism evidence="2 3">
    <name type="scientific">Geodia barretti</name>
    <name type="common">Barrett's horny sponge</name>
    <dbReference type="NCBI Taxonomy" id="519541"/>
    <lineage>
        <taxon>Eukaryota</taxon>
        <taxon>Metazoa</taxon>
        <taxon>Porifera</taxon>
        <taxon>Demospongiae</taxon>
        <taxon>Heteroscleromorpha</taxon>
        <taxon>Tetractinellida</taxon>
        <taxon>Astrophorina</taxon>
        <taxon>Geodiidae</taxon>
        <taxon>Geodia</taxon>
    </lineage>
</organism>
<reference evidence="2" key="1">
    <citation type="submission" date="2023-03" db="EMBL/GenBank/DDBJ databases">
        <authorList>
            <person name="Steffen K."/>
            <person name="Cardenas P."/>
        </authorList>
    </citation>
    <scope>NUCLEOTIDE SEQUENCE</scope>
</reference>
<dbReference type="EMBL" id="CASHTH010002077">
    <property type="protein sequence ID" value="CAI8024468.1"/>
    <property type="molecule type" value="Genomic_DNA"/>
</dbReference>
<name>A0AA35S887_GEOBA</name>
<comment type="caution">
    <text evidence="2">The sequence shown here is derived from an EMBL/GenBank/DDBJ whole genome shotgun (WGS) entry which is preliminary data.</text>
</comment>
<feature type="region of interest" description="Disordered" evidence="1">
    <location>
        <begin position="1"/>
        <end position="68"/>
    </location>
</feature>
<evidence type="ECO:0000256" key="1">
    <source>
        <dbReference type="SAM" id="MobiDB-lite"/>
    </source>
</evidence>
<gene>
    <name evidence="2" type="ORF">GBAR_LOCUS14199</name>
</gene>
<protein>
    <submittedName>
        <fullName evidence="2">Uncharacterized protein</fullName>
    </submittedName>
</protein>
<feature type="compositionally biased region" description="Low complexity" evidence="1">
    <location>
        <begin position="47"/>
        <end position="68"/>
    </location>
</feature>
<dbReference type="AlphaFoldDB" id="A0AA35S887"/>
<evidence type="ECO:0000313" key="3">
    <source>
        <dbReference type="Proteomes" id="UP001174909"/>
    </source>
</evidence>
<evidence type="ECO:0000313" key="2">
    <source>
        <dbReference type="EMBL" id="CAI8024468.1"/>
    </source>
</evidence>
<dbReference type="Proteomes" id="UP001174909">
    <property type="component" value="Unassembled WGS sequence"/>
</dbReference>
<accession>A0AA35S887</accession>